<dbReference type="PANTHER" id="PTHR33498:SF1">
    <property type="entry name" value="TRANSPOSASE FOR INSERTION SEQUENCE ELEMENT IS1557"/>
    <property type="match status" value="1"/>
</dbReference>
<dbReference type="AlphaFoldDB" id="A0A934SF16"/>
<feature type="non-terminal residue" evidence="2">
    <location>
        <position position="129"/>
    </location>
</feature>
<dbReference type="PANTHER" id="PTHR33498">
    <property type="entry name" value="TRANSPOSASE FOR INSERTION SEQUENCE ELEMENT IS1557"/>
    <property type="match status" value="1"/>
</dbReference>
<dbReference type="Pfam" id="PF01610">
    <property type="entry name" value="DDE_Tnp_ISL3"/>
    <property type="match status" value="1"/>
</dbReference>
<evidence type="ECO:0000313" key="3">
    <source>
        <dbReference type="Proteomes" id="UP000603141"/>
    </source>
</evidence>
<comment type="caution">
    <text evidence="2">The sequence shown here is derived from an EMBL/GenBank/DDBJ whole genome shotgun (WGS) entry which is preliminary data.</text>
</comment>
<organism evidence="2 3">
    <name type="scientific">Luteolibacter pohnpeiensis</name>
    <dbReference type="NCBI Taxonomy" id="454153"/>
    <lineage>
        <taxon>Bacteria</taxon>
        <taxon>Pseudomonadati</taxon>
        <taxon>Verrucomicrobiota</taxon>
        <taxon>Verrucomicrobiia</taxon>
        <taxon>Verrucomicrobiales</taxon>
        <taxon>Verrucomicrobiaceae</taxon>
        <taxon>Luteolibacter</taxon>
    </lineage>
</organism>
<keyword evidence="3" id="KW-1185">Reference proteome</keyword>
<dbReference type="InterPro" id="IPR047951">
    <property type="entry name" value="Transpos_ISL3"/>
</dbReference>
<protein>
    <submittedName>
        <fullName evidence="2">Transposase</fullName>
    </submittedName>
</protein>
<accession>A0A934SF16</accession>
<dbReference type="RefSeq" id="WP_200274537.1">
    <property type="nucleotide sequence ID" value="NZ_JAENIJ010000215.1"/>
</dbReference>
<reference evidence="2" key="1">
    <citation type="submission" date="2021-01" db="EMBL/GenBank/DDBJ databases">
        <title>Modified the classification status of verrucomicrobia.</title>
        <authorList>
            <person name="Feng X."/>
        </authorList>
    </citation>
    <scope>NUCLEOTIDE SEQUENCE</scope>
    <source>
        <strain evidence="2">KCTC 22041</strain>
    </source>
</reference>
<name>A0A934SF16_9BACT</name>
<feature type="non-terminal residue" evidence="2">
    <location>
        <position position="1"/>
    </location>
</feature>
<gene>
    <name evidence="2" type="ORF">JIN85_21105</name>
</gene>
<feature type="domain" description="Transposase IS204/IS1001/IS1096/IS1165 DDE" evidence="1">
    <location>
        <begin position="2"/>
        <end position="127"/>
    </location>
</feature>
<sequence length="129" mass="15139">LHKSQRFCTTFCDLKNRRIFDVQPGKSEADLAKFLNKLKGREQVRVVCIDLSSSYRSLVRRYFPNARIVADRFHVVRVIQHHFMQLARHLVANLKNHRGNLAALRKAPERLGEKQRKRLDKLFAAHPIL</sequence>
<proteinExistence type="predicted"/>
<dbReference type="EMBL" id="JAENIJ010000215">
    <property type="protein sequence ID" value="MBK1884922.1"/>
    <property type="molecule type" value="Genomic_DNA"/>
</dbReference>
<evidence type="ECO:0000259" key="1">
    <source>
        <dbReference type="Pfam" id="PF01610"/>
    </source>
</evidence>
<dbReference type="Proteomes" id="UP000603141">
    <property type="component" value="Unassembled WGS sequence"/>
</dbReference>
<dbReference type="InterPro" id="IPR002560">
    <property type="entry name" value="Transposase_DDE"/>
</dbReference>
<evidence type="ECO:0000313" key="2">
    <source>
        <dbReference type="EMBL" id="MBK1884922.1"/>
    </source>
</evidence>